<evidence type="ECO:0000256" key="1">
    <source>
        <dbReference type="ARBA" id="ARBA00022741"/>
    </source>
</evidence>
<accession>A0A4Q1DAZ6</accession>
<dbReference type="Proteomes" id="UP000290545">
    <property type="component" value="Unassembled WGS sequence"/>
</dbReference>
<dbReference type="PANTHER" id="PTHR43038:SF3">
    <property type="entry name" value="ABC TRANSPORTER G FAMILY MEMBER 20 ISOFORM X1"/>
    <property type="match status" value="1"/>
</dbReference>
<dbReference type="AlphaFoldDB" id="A0A4Q1DAZ6"/>
<dbReference type="EMBL" id="SDHZ01000001">
    <property type="protein sequence ID" value="RXK86587.1"/>
    <property type="molecule type" value="Genomic_DNA"/>
</dbReference>
<dbReference type="GO" id="GO:0016887">
    <property type="term" value="F:ATP hydrolysis activity"/>
    <property type="evidence" value="ECO:0007669"/>
    <property type="project" value="InterPro"/>
</dbReference>
<evidence type="ECO:0000313" key="5">
    <source>
        <dbReference type="Proteomes" id="UP000290545"/>
    </source>
</evidence>
<reference evidence="4 5" key="1">
    <citation type="submission" date="2019-01" db="EMBL/GenBank/DDBJ databases">
        <title>Filimonas sp. strain TTM-71.</title>
        <authorList>
            <person name="Chen W.-M."/>
        </authorList>
    </citation>
    <scope>NUCLEOTIDE SEQUENCE [LARGE SCALE GENOMIC DNA]</scope>
    <source>
        <strain evidence="4 5">TTM-71</strain>
    </source>
</reference>
<keyword evidence="5" id="KW-1185">Reference proteome</keyword>
<sequence length="248" mass="27700">MTNEIVIQTNKLTKRFGDFVAANEISFEVYRGEIFGFLGANGAGKTTAMRMLCGLSKPSSGTATIAGFDIYRQTEEIKKNIGYMSQKFSLYEDLTVTENIRFFGGIYGLSDKQLKEKSQALINTLGMQHEAKKMVGSLPLGWKQKLAFSVAILHNPGIVFLDEPTGGVDPVTRRQFWDLIYDAADRGITVFVTTHYMDEAEYCNRISMMVDGEIKALDTPAGLKTKYSASSMDEVFYKLAREAKRKSD</sequence>
<dbReference type="Gene3D" id="3.40.50.300">
    <property type="entry name" value="P-loop containing nucleotide triphosphate hydrolases"/>
    <property type="match status" value="1"/>
</dbReference>
<feature type="domain" description="ABC transporter" evidence="3">
    <location>
        <begin position="7"/>
        <end position="236"/>
    </location>
</feature>
<dbReference type="RefSeq" id="WP_129002335.1">
    <property type="nucleotide sequence ID" value="NZ_SDHZ01000001.1"/>
</dbReference>
<keyword evidence="1" id="KW-0547">Nucleotide-binding</keyword>
<dbReference type="InterPro" id="IPR003439">
    <property type="entry name" value="ABC_transporter-like_ATP-bd"/>
</dbReference>
<protein>
    <submittedName>
        <fullName evidence="4">ABC transporter ATP-binding protein</fullName>
    </submittedName>
</protein>
<organism evidence="4 5">
    <name type="scientific">Filimonas effusa</name>
    <dbReference type="NCBI Taxonomy" id="2508721"/>
    <lineage>
        <taxon>Bacteria</taxon>
        <taxon>Pseudomonadati</taxon>
        <taxon>Bacteroidota</taxon>
        <taxon>Chitinophagia</taxon>
        <taxon>Chitinophagales</taxon>
        <taxon>Chitinophagaceae</taxon>
        <taxon>Filimonas</taxon>
    </lineage>
</organism>
<dbReference type="GO" id="GO:0005524">
    <property type="term" value="F:ATP binding"/>
    <property type="evidence" value="ECO:0007669"/>
    <property type="project" value="UniProtKB-KW"/>
</dbReference>
<comment type="caution">
    <text evidence="4">The sequence shown here is derived from an EMBL/GenBank/DDBJ whole genome shotgun (WGS) entry which is preliminary data.</text>
</comment>
<dbReference type="InterPro" id="IPR003593">
    <property type="entry name" value="AAA+_ATPase"/>
</dbReference>
<dbReference type="InterPro" id="IPR027417">
    <property type="entry name" value="P-loop_NTPase"/>
</dbReference>
<dbReference type="OrthoDB" id="750260at2"/>
<evidence type="ECO:0000259" key="3">
    <source>
        <dbReference type="PROSITE" id="PS50893"/>
    </source>
</evidence>
<dbReference type="SUPFAM" id="SSF52540">
    <property type="entry name" value="P-loop containing nucleoside triphosphate hydrolases"/>
    <property type="match status" value="1"/>
</dbReference>
<gene>
    <name evidence="4" type="ORF">ESB13_07215</name>
</gene>
<dbReference type="PANTHER" id="PTHR43038">
    <property type="entry name" value="ATP-BINDING CASSETTE, SUB-FAMILY H, MEMBER 1"/>
    <property type="match status" value="1"/>
</dbReference>
<proteinExistence type="predicted"/>
<dbReference type="PROSITE" id="PS50893">
    <property type="entry name" value="ABC_TRANSPORTER_2"/>
    <property type="match status" value="1"/>
</dbReference>
<keyword evidence="2 4" id="KW-0067">ATP-binding</keyword>
<evidence type="ECO:0000313" key="4">
    <source>
        <dbReference type="EMBL" id="RXK86587.1"/>
    </source>
</evidence>
<name>A0A4Q1DAZ6_9BACT</name>
<dbReference type="SMART" id="SM00382">
    <property type="entry name" value="AAA"/>
    <property type="match status" value="1"/>
</dbReference>
<evidence type="ECO:0000256" key="2">
    <source>
        <dbReference type="ARBA" id="ARBA00022840"/>
    </source>
</evidence>
<dbReference type="Pfam" id="PF00005">
    <property type="entry name" value="ABC_tran"/>
    <property type="match status" value="1"/>
</dbReference>